<comment type="similarity">
    <text evidence="2">Belongs to the EamA transporter family.</text>
</comment>
<sequence length="290" mass="32842">MPSKKTTGVIAILGASIMWALEPIFAKLSFQSTDFYNTFATRILFCLLIITIYVFLTNPKNLVVKKKELKWLIYLSITATLFADFVYTYALTKVMVVNAVLIGHIQPIFIVILGYFLLKSDCLTKFDYSGILFMIFAGIFVSTKTLDNLRTLNLGTFGDPLVLLATFAWATTAITTRKYLKELPAQVIAFYRFLFAGIIFFVYLMITHGIKITNIYQVLLGFVIGIGTILYYEGLKRIKAAQVAALELSTPFFATLLGYIVLKEFITMLQFFGLLFLIIGIYLISKKERD</sequence>
<evidence type="ECO:0000256" key="3">
    <source>
        <dbReference type="ARBA" id="ARBA00022692"/>
    </source>
</evidence>
<dbReference type="PANTHER" id="PTHR32322">
    <property type="entry name" value="INNER MEMBRANE TRANSPORTER"/>
    <property type="match status" value="1"/>
</dbReference>
<feature type="transmembrane region" description="Helical" evidence="6">
    <location>
        <begin position="69"/>
        <end position="90"/>
    </location>
</feature>
<dbReference type="PANTHER" id="PTHR32322:SF2">
    <property type="entry name" value="EAMA DOMAIN-CONTAINING PROTEIN"/>
    <property type="match status" value="1"/>
</dbReference>
<evidence type="ECO:0000256" key="5">
    <source>
        <dbReference type="ARBA" id="ARBA00023136"/>
    </source>
</evidence>
<accession>A0A7V0Z3I7</accession>
<protein>
    <submittedName>
        <fullName evidence="8">DMT family transporter</fullName>
    </submittedName>
</protein>
<dbReference type="Gene3D" id="1.10.3730.20">
    <property type="match status" value="1"/>
</dbReference>
<dbReference type="SUPFAM" id="SSF103481">
    <property type="entry name" value="Multidrug resistance efflux transporter EmrE"/>
    <property type="match status" value="2"/>
</dbReference>
<evidence type="ECO:0000256" key="1">
    <source>
        <dbReference type="ARBA" id="ARBA00004141"/>
    </source>
</evidence>
<evidence type="ECO:0000256" key="4">
    <source>
        <dbReference type="ARBA" id="ARBA00022989"/>
    </source>
</evidence>
<evidence type="ECO:0000256" key="6">
    <source>
        <dbReference type="SAM" id="Phobius"/>
    </source>
</evidence>
<feature type="transmembrane region" description="Helical" evidence="6">
    <location>
        <begin position="268"/>
        <end position="285"/>
    </location>
</feature>
<feature type="transmembrane region" description="Helical" evidence="6">
    <location>
        <begin position="187"/>
        <end position="206"/>
    </location>
</feature>
<evidence type="ECO:0000259" key="7">
    <source>
        <dbReference type="Pfam" id="PF00892"/>
    </source>
</evidence>
<dbReference type="GO" id="GO:0016020">
    <property type="term" value="C:membrane"/>
    <property type="evidence" value="ECO:0007669"/>
    <property type="project" value="UniProtKB-SubCell"/>
</dbReference>
<dbReference type="InterPro" id="IPR000620">
    <property type="entry name" value="EamA_dom"/>
</dbReference>
<dbReference type="EMBL" id="DSKY01000002">
    <property type="protein sequence ID" value="HDY57972.1"/>
    <property type="molecule type" value="Genomic_DNA"/>
</dbReference>
<proteinExistence type="inferred from homology"/>
<feature type="domain" description="EamA" evidence="7">
    <location>
        <begin position="7"/>
        <end position="142"/>
    </location>
</feature>
<feature type="transmembrane region" description="Helical" evidence="6">
    <location>
        <begin position="161"/>
        <end position="180"/>
    </location>
</feature>
<gene>
    <name evidence="8" type="ORF">ENP86_00215</name>
</gene>
<comment type="caution">
    <text evidence="8">The sequence shown here is derived from an EMBL/GenBank/DDBJ whole genome shotgun (WGS) entry which is preliminary data.</text>
</comment>
<feature type="transmembrane region" description="Helical" evidence="6">
    <location>
        <begin position="212"/>
        <end position="232"/>
    </location>
</feature>
<dbReference type="AlphaFoldDB" id="A0A7V0Z3I7"/>
<feature type="transmembrane region" description="Helical" evidence="6">
    <location>
        <begin position="244"/>
        <end position="262"/>
    </location>
</feature>
<dbReference type="InterPro" id="IPR037185">
    <property type="entry name" value="EmrE-like"/>
</dbReference>
<evidence type="ECO:0000256" key="2">
    <source>
        <dbReference type="ARBA" id="ARBA00007362"/>
    </source>
</evidence>
<name>A0A7V0Z3I7_UNCW3</name>
<feature type="domain" description="EamA" evidence="7">
    <location>
        <begin position="157"/>
        <end position="285"/>
    </location>
</feature>
<dbReference type="Pfam" id="PF00892">
    <property type="entry name" value="EamA"/>
    <property type="match status" value="2"/>
</dbReference>
<reference evidence="8" key="1">
    <citation type="journal article" date="2020" name="mSystems">
        <title>Genome- and Community-Level Interaction Insights into Carbon Utilization and Element Cycling Functions of Hydrothermarchaeota in Hydrothermal Sediment.</title>
        <authorList>
            <person name="Zhou Z."/>
            <person name="Liu Y."/>
            <person name="Xu W."/>
            <person name="Pan J."/>
            <person name="Luo Z.H."/>
            <person name="Li M."/>
        </authorList>
    </citation>
    <scope>NUCLEOTIDE SEQUENCE [LARGE SCALE GENOMIC DNA]</scope>
    <source>
        <strain evidence="8">SpSt-258</strain>
    </source>
</reference>
<keyword evidence="5 6" id="KW-0472">Membrane</keyword>
<organism evidence="8">
    <name type="scientific">candidate division WOR-3 bacterium</name>
    <dbReference type="NCBI Taxonomy" id="2052148"/>
    <lineage>
        <taxon>Bacteria</taxon>
        <taxon>Bacteria division WOR-3</taxon>
    </lineage>
</organism>
<feature type="transmembrane region" description="Helical" evidence="6">
    <location>
        <begin position="96"/>
        <end position="118"/>
    </location>
</feature>
<keyword evidence="4 6" id="KW-1133">Transmembrane helix</keyword>
<comment type="subcellular location">
    <subcellularLocation>
        <location evidence="1">Membrane</location>
        <topology evidence="1">Multi-pass membrane protein</topology>
    </subcellularLocation>
</comment>
<feature type="transmembrane region" description="Helical" evidence="6">
    <location>
        <begin position="36"/>
        <end position="57"/>
    </location>
</feature>
<feature type="transmembrane region" description="Helical" evidence="6">
    <location>
        <begin position="125"/>
        <end position="141"/>
    </location>
</feature>
<dbReference type="InterPro" id="IPR050638">
    <property type="entry name" value="AA-Vitamin_Transporters"/>
</dbReference>
<evidence type="ECO:0000313" key="8">
    <source>
        <dbReference type="EMBL" id="HDY57972.1"/>
    </source>
</evidence>
<keyword evidence="3 6" id="KW-0812">Transmembrane</keyword>